<dbReference type="Gene3D" id="1.10.10.1210">
    <property type="entry name" value="MAGE homology domain, winged helix WH2 motif"/>
    <property type="match status" value="1"/>
</dbReference>
<feature type="transmembrane region" description="Helical" evidence="1">
    <location>
        <begin position="12"/>
        <end position="30"/>
    </location>
</feature>
<dbReference type="PANTHER" id="PTHR11736">
    <property type="entry name" value="MELANOMA-ASSOCIATED ANTIGEN MAGE ANTIGEN"/>
    <property type="match status" value="1"/>
</dbReference>
<dbReference type="PROSITE" id="PS50838">
    <property type="entry name" value="MAGE"/>
    <property type="match status" value="1"/>
</dbReference>
<evidence type="ECO:0000259" key="2">
    <source>
        <dbReference type="PROSITE" id="PS50838"/>
    </source>
</evidence>
<gene>
    <name evidence="3" type="ORF">CSSPTR1EN2_LOCUS8174</name>
</gene>
<name>A0ABP0TW56_9BRYO</name>
<evidence type="ECO:0000256" key="1">
    <source>
        <dbReference type="SAM" id="Phobius"/>
    </source>
</evidence>
<dbReference type="SMART" id="SM01373">
    <property type="entry name" value="MAGE"/>
    <property type="match status" value="1"/>
</dbReference>
<reference evidence="3" key="1">
    <citation type="submission" date="2024-02" db="EMBL/GenBank/DDBJ databases">
        <authorList>
            <consortium name="ELIXIR-Norway"/>
            <consortium name="Elixir Norway"/>
        </authorList>
    </citation>
    <scope>NUCLEOTIDE SEQUENCE</scope>
</reference>
<keyword evidence="4" id="KW-1185">Reference proteome</keyword>
<keyword evidence="1" id="KW-0812">Transmembrane</keyword>
<sequence length="272" mass="30824">MHRRRAHGDGECSFVLLFCVNLVFCFLRIVDVVRVWAGRRCDHWLCVQDVTDKLTAEVVRYMLFKAHKQPDVPVKREELTRLVTDNHPNRSYPGVVISNAQEKLKSIFGLEMVEIHRKSKTSRSKGASSQATTTADVKVYVLRSLVSETLRKKFIETAESTTFSGFALVVVGIIQLAGGDRVPEEVVWQQLRRLGIQESDENHQVFGNIKQAMETLAKQRYIQKDKVASNEGNSFVFELAERAEDEAFKKKLQDFIKKLVSGDVAGDDPISP</sequence>
<dbReference type="PANTHER" id="PTHR11736:SF14">
    <property type="entry name" value="NSE3 HOMOLOG, SMC5-SMC6 COMPLEX COMPONENT"/>
    <property type="match status" value="1"/>
</dbReference>
<evidence type="ECO:0000313" key="3">
    <source>
        <dbReference type="EMBL" id="CAK9206089.1"/>
    </source>
</evidence>
<dbReference type="EMBL" id="OZ019907">
    <property type="protein sequence ID" value="CAK9206089.1"/>
    <property type="molecule type" value="Genomic_DNA"/>
</dbReference>
<dbReference type="Proteomes" id="UP001497512">
    <property type="component" value="Chromosome 15"/>
</dbReference>
<keyword evidence="1" id="KW-0472">Membrane</keyword>
<dbReference type="Pfam" id="PF01454">
    <property type="entry name" value="MAGE"/>
    <property type="match status" value="1"/>
</dbReference>
<feature type="domain" description="MAGE" evidence="2">
    <location>
        <begin position="51"/>
        <end position="259"/>
    </location>
</feature>
<dbReference type="InterPro" id="IPR002190">
    <property type="entry name" value="MHD_dom"/>
</dbReference>
<dbReference type="Gene3D" id="1.10.10.1200">
    <property type="entry name" value="MAGE homology domain, winged helix WH1 motif"/>
    <property type="match status" value="1"/>
</dbReference>
<evidence type="ECO:0000313" key="4">
    <source>
        <dbReference type="Proteomes" id="UP001497512"/>
    </source>
</evidence>
<dbReference type="InterPro" id="IPR037445">
    <property type="entry name" value="MAGE"/>
</dbReference>
<dbReference type="InterPro" id="IPR041899">
    <property type="entry name" value="MAGE_WH2"/>
</dbReference>
<dbReference type="InterPro" id="IPR041898">
    <property type="entry name" value="MAGE_WH1"/>
</dbReference>
<keyword evidence="1" id="KW-1133">Transmembrane helix</keyword>
<protein>
    <recommendedName>
        <fullName evidence="2">MAGE domain-containing protein</fullName>
    </recommendedName>
</protein>
<organism evidence="3 4">
    <name type="scientific">Sphagnum troendelagicum</name>
    <dbReference type="NCBI Taxonomy" id="128251"/>
    <lineage>
        <taxon>Eukaryota</taxon>
        <taxon>Viridiplantae</taxon>
        <taxon>Streptophyta</taxon>
        <taxon>Embryophyta</taxon>
        <taxon>Bryophyta</taxon>
        <taxon>Sphagnophytina</taxon>
        <taxon>Sphagnopsida</taxon>
        <taxon>Sphagnales</taxon>
        <taxon>Sphagnaceae</taxon>
        <taxon>Sphagnum</taxon>
    </lineage>
</organism>
<accession>A0ABP0TW56</accession>
<proteinExistence type="predicted"/>